<keyword evidence="8 11" id="KW-0472">Membrane</keyword>
<dbReference type="PRINTS" id="PR01537">
    <property type="entry name" value="INTRLKN1R1F"/>
</dbReference>
<dbReference type="InterPro" id="IPR003591">
    <property type="entry name" value="Leu-rich_rpt_typical-subtyp"/>
</dbReference>
<dbReference type="PROSITE" id="PS50104">
    <property type="entry name" value="TIR"/>
    <property type="match status" value="1"/>
</dbReference>
<dbReference type="InterPro" id="IPR032675">
    <property type="entry name" value="LRR_dom_sf"/>
</dbReference>
<evidence type="ECO:0000256" key="6">
    <source>
        <dbReference type="ARBA" id="ARBA00022737"/>
    </source>
</evidence>
<dbReference type="InterPro" id="IPR001611">
    <property type="entry name" value="Leu-rich_rpt"/>
</dbReference>
<keyword evidence="5" id="KW-0732">Signal</keyword>
<dbReference type="PANTHER" id="PTHR24365">
    <property type="entry name" value="TOLL-LIKE RECEPTOR"/>
    <property type="match status" value="1"/>
</dbReference>
<evidence type="ECO:0000256" key="2">
    <source>
        <dbReference type="ARBA" id="ARBA00009634"/>
    </source>
</evidence>
<dbReference type="EMBL" id="CAKXAJ010024767">
    <property type="protein sequence ID" value="CAH2230028.1"/>
    <property type="molecule type" value="Genomic_DNA"/>
</dbReference>
<feature type="domain" description="TIR" evidence="12">
    <location>
        <begin position="980"/>
        <end position="1121"/>
    </location>
</feature>
<proteinExistence type="inferred from homology"/>
<keyword evidence="6" id="KW-0677">Repeat</keyword>
<protein>
    <submittedName>
        <fullName evidence="13">Jg20238 protein</fullName>
    </submittedName>
</protein>
<keyword evidence="7 11" id="KW-1133">Transmembrane helix</keyword>
<evidence type="ECO:0000256" key="11">
    <source>
        <dbReference type="SAM" id="Phobius"/>
    </source>
</evidence>
<sequence>MIVGVITRTRGTTTTPQVYENTRVVYCNMCFLHTPLCLKAMVSTSRFSRFYEREMWLALTLSLLFCFGHYGKGSLLEEYEELSRDILYPPEDHTAAALPVELGKDKTSGCICRSTKSRRVIVCFGNYECRRFPKIKVTSDMLVVRTTVLPEIRVGELDSLHYLTSLKIEANHQLKYLQPGLFRNLTTLQRLSISYNTQLHVILEGTFSGLKSLKELSLVNNGFVNILLLTPALKPHLLPSLEMLDISENTFETISENAFKPMEGTTLTKLYVNLCRLDFIHPDSFLSLKMLQELGIGANDFNSSIISNILISLKRHNMNLTTLDLSDMGFRKHPPRRLMEIIANTTIKVTSDMLVVRTTVLPEIRVGELDSLHYLTSLKIEANHQLKYLQPGLFRNLTTLQRLSISYNTQLHVILEGTFSGLKSLKELSLVNNGFVNILLLTPALKPHLLPSLEMLDISENTFETISENAFKPMEGTTLTKLYVNLCRLDFIHPDSFLSLKMLQELGIGANDFNSSIISNILISLKRHNMNLTTLDLSDMGFRKHPPRRLMEIIANTTVEKLTLSNNQFEIITDDTFPRMPNIKVLNLQRISAILIRPRAFDPSKFPSLRILLLSGNNLPGIHFRHISNQQLTLLDLSSNKGTNSNPMYYEIDRGAFLDCKSLRVLNLAFNRMKSIFDYTFVGLENLRMLNLENGTIFFIGAKTFKPLIRLEVLNLANNPLTANQNLTSEIFDGLNELKMLILRNCGIKHFYDDDNIFEMMPNLTHLILTNNELYYITPELLKPLKLLQVLDLRDNLIMSWWKPLFLSSGVRPRSLYLGDNKISQFTISMMQDIKFLLENKEHSTVEIDLMNNVFICDCFSMYKPSMWLQINGSQALFDYFVHSNFLCSSPDVWEDRRVAEYFSSIKNFRCLMYEKFSNVMFLVWTAPSIVTFVTVVIIVVFVYKYRIYIRYWLFLAKLALGRKFIRKPLKSPSDPNAGHKYDAFVSYCNEDREFVTELISRIECSPPYLKLCIYERDFEIGSFISESILASIKESRYIILVISNNFAKSQWCRWETQLAEYHRLFLEDGTSYDPLVLIRMGDVESKYLTTTLKYLLKTKIYLSWDEQQSEEFWKKLRNVLTKNR</sequence>
<evidence type="ECO:0000256" key="5">
    <source>
        <dbReference type="ARBA" id="ARBA00022729"/>
    </source>
</evidence>
<evidence type="ECO:0000256" key="9">
    <source>
        <dbReference type="ARBA" id="ARBA00023170"/>
    </source>
</evidence>
<name>A0A8S4R4L2_9NEOP</name>
<dbReference type="InterPro" id="IPR035897">
    <property type="entry name" value="Toll_tir_struct_dom_sf"/>
</dbReference>
<comment type="caution">
    <text evidence="13">The sequence shown here is derived from an EMBL/GenBank/DDBJ whole genome shotgun (WGS) entry which is preliminary data.</text>
</comment>
<reference evidence="13" key="1">
    <citation type="submission" date="2022-03" db="EMBL/GenBank/DDBJ databases">
        <authorList>
            <person name="Lindestad O."/>
        </authorList>
    </citation>
    <scope>NUCLEOTIDE SEQUENCE</scope>
</reference>
<evidence type="ECO:0000256" key="1">
    <source>
        <dbReference type="ARBA" id="ARBA00004167"/>
    </source>
</evidence>
<accession>A0A8S4R4L2</accession>
<evidence type="ECO:0000313" key="14">
    <source>
        <dbReference type="Proteomes" id="UP000838756"/>
    </source>
</evidence>
<dbReference type="InterPro" id="IPR000157">
    <property type="entry name" value="TIR_dom"/>
</dbReference>
<keyword evidence="3" id="KW-0433">Leucine-rich repeat</keyword>
<keyword evidence="10" id="KW-0325">Glycoprotein</keyword>
<dbReference type="SUPFAM" id="SSF52047">
    <property type="entry name" value="RNI-like"/>
    <property type="match status" value="1"/>
</dbReference>
<gene>
    <name evidence="13" type="primary">jg20238</name>
    <name evidence="13" type="ORF">PAEG_LOCUS9305</name>
</gene>
<organism evidence="13 14">
    <name type="scientific">Pararge aegeria aegeria</name>
    <dbReference type="NCBI Taxonomy" id="348720"/>
    <lineage>
        <taxon>Eukaryota</taxon>
        <taxon>Metazoa</taxon>
        <taxon>Ecdysozoa</taxon>
        <taxon>Arthropoda</taxon>
        <taxon>Hexapoda</taxon>
        <taxon>Insecta</taxon>
        <taxon>Pterygota</taxon>
        <taxon>Neoptera</taxon>
        <taxon>Endopterygota</taxon>
        <taxon>Lepidoptera</taxon>
        <taxon>Glossata</taxon>
        <taxon>Ditrysia</taxon>
        <taxon>Papilionoidea</taxon>
        <taxon>Nymphalidae</taxon>
        <taxon>Satyrinae</taxon>
        <taxon>Satyrini</taxon>
        <taxon>Parargina</taxon>
        <taxon>Pararge</taxon>
    </lineage>
</organism>
<evidence type="ECO:0000256" key="3">
    <source>
        <dbReference type="ARBA" id="ARBA00022614"/>
    </source>
</evidence>
<dbReference type="Pfam" id="PF01582">
    <property type="entry name" value="TIR"/>
    <property type="match status" value="1"/>
</dbReference>
<dbReference type="AlphaFoldDB" id="A0A8S4R4L2"/>
<dbReference type="Gene3D" id="3.80.10.10">
    <property type="entry name" value="Ribonuclease Inhibitor"/>
    <property type="match status" value="4"/>
</dbReference>
<dbReference type="Pfam" id="PF13855">
    <property type="entry name" value="LRR_8"/>
    <property type="match status" value="4"/>
</dbReference>
<evidence type="ECO:0000256" key="7">
    <source>
        <dbReference type="ARBA" id="ARBA00022989"/>
    </source>
</evidence>
<evidence type="ECO:0000256" key="4">
    <source>
        <dbReference type="ARBA" id="ARBA00022692"/>
    </source>
</evidence>
<evidence type="ECO:0000259" key="12">
    <source>
        <dbReference type="PROSITE" id="PS50104"/>
    </source>
</evidence>
<dbReference type="SMART" id="SM00369">
    <property type="entry name" value="LRR_TYP"/>
    <property type="match status" value="13"/>
</dbReference>
<dbReference type="Proteomes" id="UP000838756">
    <property type="component" value="Unassembled WGS sequence"/>
</dbReference>
<dbReference type="GO" id="GO:0007165">
    <property type="term" value="P:signal transduction"/>
    <property type="evidence" value="ECO:0007669"/>
    <property type="project" value="InterPro"/>
</dbReference>
<dbReference type="PANTHER" id="PTHR24365:SF530">
    <property type="entry name" value="MSTPROX-RELATED"/>
    <property type="match status" value="1"/>
</dbReference>
<dbReference type="SMART" id="SM00255">
    <property type="entry name" value="TIR"/>
    <property type="match status" value="1"/>
</dbReference>
<keyword evidence="9" id="KW-0675">Receptor</keyword>
<dbReference type="OrthoDB" id="6160824at2759"/>
<evidence type="ECO:0000256" key="8">
    <source>
        <dbReference type="ARBA" id="ARBA00023136"/>
    </source>
</evidence>
<dbReference type="GO" id="GO:0005886">
    <property type="term" value="C:plasma membrane"/>
    <property type="evidence" value="ECO:0007669"/>
    <property type="project" value="TreeGrafter"/>
</dbReference>
<dbReference type="SUPFAM" id="SSF52058">
    <property type="entry name" value="L domain-like"/>
    <property type="match status" value="2"/>
</dbReference>
<evidence type="ECO:0000256" key="10">
    <source>
        <dbReference type="ARBA" id="ARBA00023180"/>
    </source>
</evidence>
<dbReference type="SUPFAM" id="SSF52200">
    <property type="entry name" value="Toll/Interleukin receptor TIR domain"/>
    <property type="match status" value="1"/>
</dbReference>
<dbReference type="GO" id="GO:0038023">
    <property type="term" value="F:signaling receptor activity"/>
    <property type="evidence" value="ECO:0007669"/>
    <property type="project" value="TreeGrafter"/>
</dbReference>
<keyword evidence="4 11" id="KW-0812">Transmembrane</keyword>
<keyword evidence="14" id="KW-1185">Reference proteome</keyword>
<dbReference type="Gene3D" id="3.40.50.10140">
    <property type="entry name" value="Toll/interleukin-1 receptor homology (TIR) domain"/>
    <property type="match status" value="1"/>
</dbReference>
<comment type="subcellular location">
    <subcellularLocation>
        <location evidence="1">Membrane</location>
        <topology evidence="1">Single-pass membrane protein</topology>
    </subcellularLocation>
</comment>
<evidence type="ECO:0000313" key="13">
    <source>
        <dbReference type="EMBL" id="CAH2230028.1"/>
    </source>
</evidence>
<comment type="similarity">
    <text evidence="2">Belongs to the Toll-like receptor family.</text>
</comment>
<feature type="transmembrane region" description="Helical" evidence="11">
    <location>
        <begin position="920"/>
        <end position="944"/>
    </location>
</feature>